<organism evidence="14 15">
    <name type="scientific">Methylorubrum populi</name>
    <dbReference type="NCBI Taxonomy" id="223967"/>
    <lineage>
        <taxon>Bacteria</taxon>
        <taxon>Pseudomonadati</taxon>
        <taxon>Pseudomonadota</taxon>
        <taxon>Alphaproteobacteria</taxon>
        <taxon>Hyphomicrobiales</taxon>
        <taxon>Methylobacteriaceae</taxon>
        <taxon>Methylorubrum</taxon>
    </lineage>
</organism>
<evidence type="ECO:0000256" key="13">
    <source>
        <dbReference type="RuleBase" id="RU364091"/>
    </source>
</evidence>
<keyword evidence="14" id="KW-0966">Cell projection</keyword>
<protein>
    <recommendedName>
        <fullName evidence="3 13">Flagellar biosynthetic protein FlhB</fullName>
    </recommendedName>
</protein>
<evidence type="ECO:0000256" key="10">
    <source>
        <dbReference type="ARBA" id="ARBA00023136"/>
    </source>
</evidence>
<keyword evidence="8 13" id="KW-0653">Protein transport</keyword>
<evidence type="ECO:0000256" key="5">
    <source>
        <dbReference type="ARBA" id="ARBA00022475"/>
    </source>
</evidence>
<dbReference type="OrthoDB" id="9807950at2"/>
<accession>A0A160PBL6</accession>
<dbReference type="PANTHER" id="PTHR30531">
    <property type="entry name" value="FLAGELLAR BIOSYNTHETIC PROTEIN FLHB"/>
    <property type="match status" value="1"/>
</dbReference>
<dbReference type="GO" id="GO:0044780">
    <property type="term" value="P:bacterial-type flagellum assembly"/>
    <property type="evidence" value="ECO:0007669"/>
    <property type="project" value="InterPro"/>
</dbReference>
<dbReference type="InterPro" id="IPR006136">
    <property type="entry name" value="FlhB"/>
</dbReference>
<evidence type="ECO:0000256" key="4">
    <source>
        <dbReference type="ARBA" id="ARBA00022448"/>
    </source>
</evidence>
<evidence type="ECO:0000256" key="11">
    <source>
        <dbReference type="ARBA" id="ARBA00023225"/>
    </source>
</evidence>
<feature type="transmembrane region" description="Helical" evidence="13">
    <location>
        <begin position="34"/>
        <end position="51"/>
    </location>
</feature>
<keyword evidence="14" id="KW-0969">Cilium</keyword>
<dbReference type="NCBIfam" id="TIGR00328">
    <property type="entry name" value="flhB"/>
    <property type="match status" value="1"/>
</dbReference>
<comment type="function">
    <text evidence="12 13">Required for formation of the rod structure in the basal body of the flagellar apparatus. Together with FliI and FliH, may constitute the export apparatus of flagellin.</text>
</comment>
<evidence type="ECO:0000256" key="12">
    <source>
        <dbReference type="ARBA" id="ARBA00025078"/>
    </source>
</evidence>
<keyword evidence="5 13" id="KW-1003">Cell membrane</keyword>
<dbReference type="Proteomes" id="UP000218288">
    <property type="component" value="Chromosome"/>
</dbReference>
<comment type="subcellular location">
    <subcellularLocation>
        <location evidence="1">Cell membrane</location>
        <topology evidence="1">Multi-pass membrane protein</topology>
    </subcellularLocation>
</comment>
<evidence type="ECO:0000256" key="9">
    <source>
        <dbReference type="ARBA" id="ARBA00022989"/>
    </source>
</evidence>
<evidence type="ECO:0000313" key="14">
    <source>
        <dbReference type="EMBL" id="BAU89263.1"/>
    </source>
</evidence>
<keyword evidence="7 13" id="KW-1005">Bacterial flagellum biogenesis</keyword>
<dbReference type="Gene3D" id="6.10.250.2080">
    <property type="match status" value="1"/>
</dbReference>
<comment type="caution">
    <text evidence="13">Lacks conserved residue(s) required for the propagation of feature annotation.</text>
</comment>
<dbReference type="EMBL" id="AP014809">
    <property type="protein sequence ID" value="BAU89263.1"/>
    <property type="molecule type" value="Genomic_DNA"/>
</dbReference>
<keyword evidence="11 13" id="KW-1006">Bacterial flagellum protein export</keyword>
<dbReference type="Pfam" id="PF01312">
    <property type="entry name" value="Bac_export_2"/>
    <property type="match status" value="1"/>
</dbReference>
<dbReference type="RefSeq" id="WP_096483815.1">
    <property type="nucleotide sequence ID" value="NZ_AP014809.1"/>
</dbReference>
<dbReference type="InterPro" id="IPR029025">
    <property type="entry name" value="T3SS_substrate_exporter_C"/>
</dbReference>
<evidence type="ECO:0000256" key="7">
    <source>
        <dbReference type="ARBA" id="ARBA00022795"/>
    </source>
</evidence>
<name>A0A160PBL6_9HYPH</name>
<comment type="similarity">
    <text evidence="2 13">Belongs to the type III secretion exporter family.</text>
</comment>
<sequence>MAEETDHESKTEAATERRVREAIEKGDIPFSREAPVFASTLGLLIALALFARGQAAQLAGDFAPILDDPRGFSLETGGDAMLLLSRVALAAGRFLLPILLILAVCSLAASLLQNLPRLVLDRITPKWSRVSPMAGFTRIFGTSGQVEFLKSVVKFLSVSVVALLLLRSERTRALNAMFVDPSQLPELILTVSIRLVSAVAIATIVIVAGDLVWARLRWQRSLRMSRQDIKDEHKQTEGDPSVKARLRSLAQDRARNRMLANVDRATVVIANPTHFAVALRYEPSENPAPLVLAKGQDLIALRIRAIAEEKGIAVIEDKPLARSLYDAVQVDQTIPAEFYRAVAQILFFLFARAR</sequence>
<gene>
    <name evidence="13 14" type="primary">flhB</name>
    <name evidence="14" type="ORF">MPPM_0658</name>
</gene>
<feature type="transmembrane region" description="Helical" evidence="13">
    <location>
        <begin position="187"/>
        <end position="214"/>
    </location>
</feature>
<keyword evidence="10 13" id="KW-0472">Membrane</keyword>
<dbReference type="GO" id="GO:0005886">
    <property type="term" value="C:plasma membrane"/>
    <property type="evidence" value="ECO:0007669"/>
    <property type="project" value="UniProtKB-SubCell"/>
</dbReference>
<dbReference type="AlphaFoldDB" id="A0A160PBL6"/>
<keyword evidence="9 13" id="KW-1133">Transmembrane helix</keyword>
<dbReference type="Gene3D" id="3.40.1690.10">
    <property type="entry name" value="secretion proteins EscU"/>
    <property type="match status" value="1"/>
</dbReference>
<evidence type="ECO:0000256" key="1">
    <source>
        <dbReference type="ARBA" id="ARBA00004651"/>
    </source>
</evidence>
<keyword evidence="14" id="KW-0282">Flagellum</keyword>
<dbReference type="PRINTS" id="PR00950">
    <property type="entry name" value="TYPE3IMSPROT"/>
</dbReference>
<dbReference type="GO" id="GO:0009306">
    <property type="term" value="P:protein secretion"/>
    <property type="evidence" value="ECO:0007669"/>
    <property type="project" value="InterPro"/>
</dbReference>
<evidence type="ECO:0000256" key="3">
    <source>
        <dbReference type="ARBA" id="ARBA00021622"/>
    </source>
</evidence>
<dbReference type="PANTHER" id="PTHR30531:SF12">
    <property type="entry name" value="FLAGELLAR BIOSYNTHETIC PROTEIN FLHB"/>
    <property type="match status" value="1"/>
</dbReference>
<reference evidence="14 15" key="1">
    <citation type="journal article" date="2016" name="Genome Announc.">
        <title>Complete Genome Sequence of Methylobacterium populi P-1M, Isolated from Pink-Pigmented Household Biofilm.</title>
        <authorList>
            <person name="Morohoshi T."/>
            <person name="Ikeda T."/>
        </authorList>
    </citation>
    <scope>NUCLEOTIDE SEQUENCE [LARGE SCALE GENOMIC DNA]</scope>
    <source>
        <strain evidence="14 15">P-1M</strain>
    </source>
</reference>
<dbReference type="SUPFAM" id="SSF160544">
    <property type="entry name" value="EscU C-terminal domain-like"/>
    <property type="match status" value="1"/>
</dbReference>
<evidence type="ECO:0000256" key="6">
    <source>
        <dbReference type="ARBA" id="ARBA00022692"/>
    </source>
</evidence>
<feature type="transmembrane region" description="Helical" evidence="13">
    <location>
        <begin position="94"/>
        <end position="112"/>
    </location>
</feature>
<evidence type="ECO:0000313" key="15">
    <source>
        <dbReference type="Proteomes" id="UP000218288"/>
    </source>
</evidence>
<keyword evidence="4 13" id="KW-0813">Transport</keyword>
<evidence type="ECO:0000256" key="8">
    <source>
        <dbReference type="ARBA" id="ARBA00022927"/>
    </source>
</evidence>
<dbReference type="FunFam" id="3.40.1690.10:FF:000001">
    <property type="entry name" value="Flagellar biosynthetic protein FlhB"/>
    <property type="match status" value="1"/>
</dbReference>
<dbReference type="InterPro" id="IPR006135">
    <property type="entry name" value="T3SS_substrate_exporter"/>
</dbReference>
<proteinExistence type="inferred from homology"/>
<keyword evidence="6 13" id="KW-0812">Transmembrane</keyword>
<evidence type="ECO:0000256" key="2">
    <source>
        <dbReference type="ARBA" id="ARBA00010690"/>
    </source>
</evidence>